<reference evidence="4 5" key="1">
    <citation type="submission" date="2018-11" db="EMBL/GenBank/DDBJ databases">
        <authorList>
            <consortium name="Pathogen Informatics"/>
        </authorList>
    </citation>
    <scope>NUCLEOTIDE SEQUENCE [LARGE SCALE GENOMIC DNA]</scope>
</reference>
<keyword evidence="2" id="KW-0812">Transmembrane</keyword>
<dbReference type="InterPro" id="IPR038900">
    <property type="entry name" value="TMC"/>
</dbReference>
<feature type="chain" id="PRO_5018077363" description="TMC domain-containing protein" evidence="3">
    <location>
        <begin position="21"/>
        <end position="337"/>
    </location>
</feature>
<evidence type="ECO:0000256" key="1">
    <source>
        <dbReference type="SAM" id="MobiDB-lite"/>
    </source>
</evidence>
<feature type="compositionally biased region" description="Polar residues" evidence="1">
    <location>
        <begin position="262"/>
        <end position="293"/>
    </location>
</feature>
<evidence type="ECO:0000313" key="4">
    <source>
        <dbReference type="EMBL" id="VDK29886.1"/>
    </source>
</evidence>
<protein>
    <recommendedName>
        <fullName evidence="6">TMC domain-containing protein</fullName>
    </recommendedName>
</protein>
<gene>
    <name evidence="4" type="ORF">GPUH_LOCUS1361</name>
</gene>
<dbReference type="OrthoDB" id="5831905at2759"/>
<feature type="compositionally biased region" description="Low complexity" evidence="1">
    <location>
        <begin position="201"/>
        <end position="219"/>
    </location>
</feature>
<organism evidence="4 5">
    <name type="scientific">Gongylonema pulchrum</name>
    <dbReference type="NCBI Taxonomy" id="637853"/>
    <lineage>
        <taxon>Eukaryota</taxon>
        <taxon>Metazoa</taxon>
        <taxon>Ecdysozoa</taxon>
        <taxon>Nematoda</taxon>
        <taxon>Chromadorea</taxon>
        <taxon>Rhabditida</taxon>
        <taxon>Spirurina</taxon>
        <taxon>Spiruromorpha</taxon>
        <taxon>Spiruroidea</taxon>
        <taxon>Gongylonematidae</taxon>
        <taxon>Gongylonema</taxon>
    </lineage>
</organism>
<sequence length="337" mass="37711">MMLLLLMLFLCTLPVGYVIASKKPSKICGPFGSQDRFYSIIVQLLDRNLTKGLVDAIRYMTSPGIVIPVLLLLLLTIYFLFALVRGLREANTDLTKQLMHERTEEKKKIFELAGGGKKRSNNSNNTAMAHHHRSLANKSRDSSSSSSPSKSSNVTDDEFSSERSYRRSNKDLRAYVPSLKSVSEAERSESEETVEEETVQQRKQQPEQPEQPPLLQTQPVKRGWKQKILTWLGLDEKPERQRKRTPRSALKDTETAEDESPLSGQKSTTEPGTSEDQQSMTSITESYSQSSPSFHDCASAPERILVSSSSPDKAAHDDEAAAKTDSYHTAESLNPIF</sequence>
<feature type="compositionally biased region" description="Low complexity" evidence="1">
    <location>
        <begin position="142"/>
        <end position="152"/>
    </location>
</feature>
<keyword evidence="2" id="KW-0472">Membrane</keyword>
<feature type="signal peptide" evidence="3">
    <location>
        <begin position="1"/>
        <end position="20"/>
    </location>
</feature>
<evidence type="ECO:0000256" key="3">
    <source>
        <dbReference type="SAM" id="SignalP"/>
    </source>
</evidence>
<evidence type="ECO:0000313" key="5">
    <source>
        <dbReference type="Proteomes" id="UP000271098"/>
    </source>
</evidence>
<name>A0A3P6NT10_9BILA</name>
<accession>A0A3P6NT10</accession>
<dbReference type="PANTHER" id="PTHR23302">
    <property type="entry name" value="TRANSMEMBRANE CHANNEL-RELATED"/>
    <property type="match status" value="1"/>
</dbReference>
<dbReference type="EMBL" id="UYRT01001622">
    <property type="protein sequence ID" value="VDK29886.1"/>
    <property type="molecule type" value="Genomic_DNA"/>
</dbReference>
<feature type="region of interest" description="Disordered" evidence="1">
    <location>
        <begin position="111"/>
        <end position="337"/>
    </location>
</feature>
<feature type="compositionally biased region" description="Basic and acidic residues" evidence="1">
    <location>
        <begin position="313"/>
        <end position="328"/>
    </location>
</feature>
<keyword evidence="5" id="KW-1185">Reference proteome</keyword>
<dbReference type="GO" id="GO:0005886">
    <property type="term" value="C:plasma membrane"/>
    <property type="evidence" value="ECO:0007669"/>
    <property type="project" value="InterPro"/>
</dbReference>
<evidence type="ECO:0000256" key="2">
    <source>
        <dbReference type="SAM" id="Phobius"/>
    </source>
</evidence>
<keyword evidence="2" id="KW-1133">Transmembrane helix</keyword>
<keyword evidence="3" id="KW-0732">Signal</keyword>
<dbReference type="AlphaFoldDB" id="A0A3P6NT10"/>
<dbReference type="Proteomes" id="UP000271098">
    <property type="component" value="Unassembled WGS sequence"/>
</dbReference>
<evidence type="ECO:0008006" key="6">
    <source>
        <dbReference type="Google" id="ProtNLM"/>
    </source>
</evidence>
<dbReference type="GO" id="GO:0008381">
    <property type="term" value="F:mechanosensitive monoatomic ion channel activity"/>
    <property type="evidence" value="ECO:0007669"/>
    <property type="project" value="TreeGrafter"/>
</dbReference>
<proteinExistence type="predicted"/>
<feature type="compositionally biased region" description="Basic and acidic residues" evidence="1">
    <location>
        <begin position="160"/>
        <end position="173"/>
    </location>
</feature>
<feature type="transmembrane region" description="Helical" evidence="2">
    <location>
        <begin position="65"/>
        <end position="84"/>
    </location>
</feature>
<dbReference type="PANTHER" id="PTHR23302:SF40">
    <property type="entry name" value="TRANSMEMBRANE CHANNEL-LIKE PROTEIN"/>
    <property type="match status" value="1"/>
</dbReference>